<keyword evidence="5" id="KW-1185">Reference proteome</keyword>
<evidence type="ECO:0000313" key="4">
    <source>
        <dbReference type="EMBL" id="WFD26979.1"/>
    </source>
</evidence>
<reference evidence="4" key="1">
    <citation type="submission" date="2023-03" db="EMBL/GenBank/DDBJ databases">
        <title>Mating type loci evolution in Malassezia.</title>
        <authorList>
            <person name="Coelho M.A."/>
        </authorList>
    </citation>
    <scope>NUCLEOTIDE SEQUENCE</scope>
    <source>
        <strain evidence="4">CBS 9557</strain>
    </source>
</reference>
<gene>
    <name evidence="4" type="ORF">MNAN1_001968</name>
</gene>
<dbReference type="SUPFAM" id="SSF47954">
    <property type="entry name" value="Cyclin-like"/>
    <property type="match status" value="2"/>
</dbReference>
<feature type="region of interest" description="Disordered" evidence="2">
    <location>
        <begin position="192"/>
        <end position="213"/>
    </location>
</feature>
<dbReference type="GO" id="GO:0006357">
    <property type="term" value="P:regulation of transcription by RNA polymerase II"/>
    <property type="evidence" value="ECO:0007669"/>
    <property type="project" value="InterPro"/>
</dbReference>
<comment type="similarity">
    <text evidence="1">Belongs to the cyclin family.</text>
</comment>
<protein>
    <recommendedName>
        <fullName evidence="3">Cyclin-like domain-containing protein</fullName>
    </recommendedName>
</protein>
<feature type="region of interest" description="Disordered" evidence="2">
    <location>
        <begin position="1"/>
        <end position="26"/>
    </location>
</feature>
<dbReference type="SMART" id="SM00385">
    <property type="entry name" value="CYCLIN"/>
    <property type="match status" value="1"/>
</dbReference>
<sequence length="603" mass="66738">MEGAIEDLNPPPPTWAHTPTKSPVLHSAPILESPEMAPLAVPPSSTVVGLPRSSLKRSRAIKVPLRLDTRRLHPRRTEIAVVKDAPRRSHSLSMDDHVDPCPWYTPTSPRCHTHDGRMPFSSLALDPEPRSSVADTNEDVAWLRDRLERAPSVMGEHGHDVVFGFSHVTDTHNKSHKDLLVALGVVDPASDHPAMEEHGLESVPSPLTPQPSSWAEYSPNSLLRMADHVQRAVRSPSPSPLSVLCKGCMDMHAQVAPPLQWHSTPTQATVGQIEALMQEFLASEAQVLRTPSSLDGIDAALEEELCTYACQQIQQAGILLGLPQVAMATAQVLFRRFWFVSSMKQFNVHDIGMGSLMLASKLVEDPVRLRDLLLVYDYLLQRAYHNVRTCPGPRSRALQGDSPTALEATSFVYKASDYHSQTFYDAKDAMVVAEMRILKGLGFQVQVHLPYALMINYLQVMGVVAVSLPLLHDPQCSITAAQAAWNYLTDALQTPVYCLFPTHAIACASIYLLTLDPNLLHKPLSLPLEPRPWWELFDVTRSELRAIASHIVRLYDVQKAKSGTEDGLGLALRVRDEHGGLVELANRAGIRAWLQHTDTRPPT</sequence>
<dbReference type="EMBL" id="CP119894">
    <property type="protein sequence ID" value="WFD26979.1"/>
    <property type="molecule type" value="Genomic_DNA"/>
</dbReference>
<dbReference type="GO" id="GO:0016538">
    <property type="term" value="F:cyclin-dependent protein serine/threonine kinase regulator activity"/>
    <property type="evidence" value="ECO:0007669"/>
    <property type="project" value="InterPro"/>
</dbReference>
<evidence type="ECO:0000256" key="2">
    <source>
        <dbReference type="SAM" id="MobiDB-lite"/>
    </source>
</evidence>
<dbReference type="AlphaFoldDB" id="A0AAF0J2J3"/>
<dbReference type="Gene3D" id="1.10.472.10">
    <property type="entry name" value="Cyclin-like"/>
    <property type="match status" value="2"/>
</dbReference>
<dbReference type="PANTHER" id="PTHR10026">
    <property type="entry name" value="CYCLIN"/>
    <property type="match status" value="1"/>
</dbReference>
<evidence type="ECO:0000259" key="3">
    <source>
        <dbReference type="SMART" id="SM00385"/>
    </source>
</evidence>
<organism evidence="4 5">
    <name type="scientific">Malassezia nana</name>
    <dbReference type="NCBI Taxonomy" id="180528"/>
    <lineage>
        <taxon>Eukaryota</taxon>
        <taxon>Fungi</taxon>
        <taxon>Dikarya</taxon>
        <taxon>Basidiomycota</taxon>
        <taxon>Ustilaginomycotina</taxon>
        <taxon>Malasseziomycetes</taxon>
        <taxon>Malasseziales</taxon>
        <taxon>Malasseziaceae</taxon>
        <taxon>Malassezia</taxon>
    </lineage>
</organism>
<dbReference type="InterPro" id="IPR036915">
    <property type="entry name" value="Cyclin-like_sf"/>
</dbReference>
<evidence type="ECO:0000313" key="5">
    <source>
        <dbReference type="Proteomes" id="UP001213623"/>
    </source>
</evidence>
<dbReference type="Pfam" id="PF00134">
    <property type="entry name" value="Cyclin_N"/>
    <property type="match status" value="1"/>
</dbReference>
<dbReference type="InterPro" id="IPR013763">
    <property type="entry name" value="Cyclin-like_dom"/>
</dbReference>
<proteinExistence type="inferred from homology"/>
<dbReference type="Proteomes" id="UP001213623">
    <property type="component" value="Chromosome 3"/>
</dbReference>
<accession>A0AAF0J2J3</accession>
<dbReference type="InterPro" id="IPR043198">
    <property type="entry name" value="Cyclin/Ssn8"/>
</dbReference>
<evidence type="ECO:0000256" key="1">
    <source>
        <dbReference type="RuleBase" id="RU000383"/>
    </source>
</evidence>
<feature type="domain" description="Cyclin-like" evidence="3">
    <location>
        <begin position="311"/>
        <end position="439"/>
    </location>
</feature>
<dbReference type="InterPro" id="IPR006671">
    <property type="entry name" value="Cyclin_N"/>
</dbReference>
<name>A0AAF0J2J3_9BASI</name>
<keyword evidence="1" id="KW-0195">Cyclin</keyword>